<name>A0A9D1JA71_9FIRM</name>
<evidence type="ECO:0000256" key="1">
    <source>
        <dbReference type="SAM" id="Phobius"/>
    </source>
</evidence>
<feature type="domain" description="Putative zinc-finger" evidence="2">
    <location>
        <begin position="5"/>
        <end position="39"/>
    </location>
</feature>
<proteinExistence type="predicted"/>
<evidence type="ECO:0000313" key="3">
    <source>
        <dbReference type="EMBL" id="HIR70351.1"/>
    </source>
</evidence>
<keyword evidence="1" id="KW-1133">Transmembrane helix</keyword>
<protein>
    <submittedName>
        <fullName evidence="3">Zf-HC2 domain-containing protein</fullName>
    </submittedName>
</protein>
<reference evidence="3" key="2">
    <citation type="journal article" date="2021" name="PeerJ">
        <title>Extensive microbial diversity within the chicken gut microbiome revealed by metagenomics and culture.</title>
        <authorList>
            <person name="Gilroy R."/>
            <person name="Ravi A."/>
            <person name="Getino M."/>
            <person name="Pursley I."/>
            <person name="Horton D.L."/>
            <person name="Alikhan N.F."/>
            <person name="Baker D."/>
            <person name="Gharbi K."/>
            <person name="Hall N."/>
            <person name="Watson M."/>
            <person name="Adriaenssens E.M."/>
            <person name="Foster-Nyarko E."/>
            <person name="Jarju S."/>
            <person name="Secka A."/>
            <person name="Antonio M."/>
            <person name="Oren A."/>
            <person name="Chaudhuri R.R."/>
            <person name="La Ragione R."/>
            <person name="Hildebrand F."/>
            <person name="Pallen M.J."/>
        </authorList>
    </citation>
    <scope>NUCLEOTIDE SEQUENCE</scope>
    <source>
        <strain evidence="3">ChiSjej5B23-6657</strain>
    </source>
</reference>
<comment type="caution">
    <text evidence="3">The sequence shown here is derived from an EMBL/GenBank/DDBJ whole genome shotgun (WGS) entry which is preliminary data.</text>
</comment>
<dbReference type="AlphaFoldDB" id="A0A9D1JA71"/>
<accession>A0A9D1JA71</accession>
<evidence type="ECO:0000313" key="4">
    <source>
        <dbReference type="Proteomes" id="UP000823912"/>
    </source>
</evidence>
<reference evidence="3" key="1">
    <citation type="submission" date="2020-10" db="EMBL/GenBank/DDBJ databases">
        <authorList>
            <person name="Gilroy R."/>
        </authorList>
    </citation>
    <scope>NUCLEOTIDE SEQUENCE</scope>
    <source>
        <strain evidence="3">ChiSjej5B23-6657</strain>
    </source>
</reference>
<evidence type="ECO:0000259" key="2">
    <source>
        <dbReference type="Pfam" id="PF13490"/>
    </source>
</evidence>
<dbReference type="Pfam" id="PF13490">
    <property type="entry name" value="zf-HC2"/>
    <property type="match status" value="1"/>
</dbReference>
<dbReference type="Proteomes" id="UP000823912">
    <property type="component" value="Unassembled WGS sequence"/>
</dbReference>
<gene>
    <name evidence="3" type="ORF">IAA55_03625</name>
</gene>
<organism evidence="3 4">
    <name type="scientific">Candidatus Pullilachnospira gallistercoris</name>
    <dbReference type="NCBI Taxonomy" id="2840911"/>
    <lineage>
        <taxon>Bacteria</taxon>
        <taxon>Bacillati</taxon>
        <taxon>Bacillota</taxon>
        <taxon>Clostridia</taxon>
        <taxon>Lachnospirales</taxon>
        <taxon>Lachnospiraceae</taxon>
        <taxon>Lachnospiraceae incertae sedis</taxon>
        <taxon>Candidatus Pullilachnospira</taxon>
    </lineage>
</organism>
<feature type="transmembrane region" description="Helical" evidence="1">
    <location>
        <begin position="82"/>
        <end position="102"/>
    </location>
</feature>
<dbReference type="InterPro" id="IPR027383">
    <property type="entry name" value="Znf_put"/>
</dbReference>
<dbReference type="EMBL" id="DVHM01000057">
    <property type="protein sequence ID" value="HIR70351.1"/>
    <property type="molecule type" value="Genomic_DNA"/>
</dbReference>
<sequence>MKVPCNIIEDLLPLYHDNVCSEESRAMVKEHLQTCEKCRTLLAMMDDNIEEAALINDDRPIRAMKKAWDRTKKKSFRRGMRIGITVIAVIALLVLAVLFVPVSRHYDKTYTNVYYPDGTPADVTIQVDCWDLAYLTLRYRITGSVTVTDNQTGESHERLFEMEYSYDRGNNRTPILEDLKNFFAPTKAAWQHLYDYIPEWGTYSQYQYNGCLLYENYLDQILVMDEFAFEPNDIDEGGQIYLASADEDTTYDELLKTFYRHFFYDRNEIREYWGI</sequence>
<keyword evidence="1" id="KW-0472">Membrane</keyword>
<keyword evidence="1" id="KW-0812">Transmembrane</keyword>